<evidence type="ECO:0000256" key="1">
    <source>
        <dbReference type="SAM" id="MobiDB-lite"/>
    </source>
</evidence>
<evidence type="ECO:0000313" key="2">
    <source>
        <dbReference type="EMBL" id="KAL0085175.1"/>
    </source>
</evidence>
<proteinExistence type="predicted"/>
<sequence length="191" mass="21462">MELLCWRSVKLATVECLSEAAATENADDFLAAEIIHALSARLLNGSSRKQMLEDSFAHKYLDAILETIFGSDENFKQDWANGTLLPGSKRKRANELKEENNDEDNDIKVDNDNDTKKDDLVYKPDWALFAKSGSMLTVIGTLELKVAYKRNMGYVSDYVKLAKEMKLVLHRLIYLGVTRPVAYGILVQGNA</sequence>
<name>A0ABR3AZ86_PHYBL</name>
<evidence type="ECO:0008006" key="4">
    <source>
        <dbReference type="Google" id="ProtNLM"/>
    </source>
</evidence>
<evidence type="ECO:0000313" key="3">
    <source>
        <dbReference type="Proteomes" id="UP001448207"/>
    </source>
</evidence>
<dbReference type="Proteomes" id="UP001448207">
    <property type="component" value="Unassembled WGS sequence"/>
</dbReference>
<gene>
    <name evidence="2" type="ORF">J3Q64DRAFT_1641054</name>
</gene>
<accession>A0ABR3AZ86</accession>
<comment type="caution">
    <text evidence="2">The sequence shown here is derived from an EMBL/GenBank/DDBJ whole genome shotgun (WGS) entry which is preliminary data.</text>
</comment>
<protein>
    <recommendedName>
        <fullName evidence="4">Fungal-type protein kinase domain-containing protein</fullName>
    </recommendedName>
</protein>
<reference evidence="2 3" key="1">
    <citation type="submission" date="2024-04" db="EMBL/GenBank/DDBJ databases">
        <title>Symmetric and asymmetric DNA N6-adenine methylation regulates different biological responses in Mucorales.</title>
        <authorList>
            <consortium name="Lawrence Berkeley National Laboratory"/>
            <person name="Lax C."/>
            <person name="Mondo S.J."/>
            <person name="Osorio-Concepcion M."/>
            <person name="Muszewska A."/>
            <person name="Corrochano-Luque M."/>
            <person name="Gutierrez G."/>
            <person name="Riley R."/>
            <person name="Lipzen A."/>
            <person name="Guo J."/>
            <person name="Hundley H."/>
            <person name="Amirebrahimi M."/>
            <person name="Ng V."/>
            <person name="Lorenzo-Gutierrez D."/>
            <person name="Binder U."/>
            <person name="Yang J."/>
            <person name="Song Y."/>
            <person name="Canovas D."/>
            <person name="Navarro E."/>
            <person name="Freitag M."/>
            <person name="Gabaldon T."/>
            <person name="Grigoriev I.V."/>
            <person name="Corrochano L.M."/>
            <person name="Nicolas F.E."/>
            <person name="Garre V."/>
        </authorList>
    </citation>
    <scope>NUCLEOTIDE SEQUENCE [LARGE SCALE GENOMIC DNA]</scope>
    <source>
        <strain evidence="2 3">L51</strain>
    </source>
</reference>
<feature type="region of interest" description="Disordered" evidence="1">
    <location>
        <begin position="91"/>
        <end position="111"/>
    </location>
</feature>
<dbReference type="EMBL" id="JBCLYO010000011">
    <property type="protein sequence ID" value="KAL0085175.1"/>
    <property type="molecule type" value="Genomic_DNA"/>
</dbReference>
<organism evidence="2 3">
    <name type="scientific">Phycomyces blakesleeanus</name>
    <dbReference type="NCBI Taxonomy" id="4837"/>
    <lineage>
        <taxon>Eukaryota</taxon>
        <taxon>Fungi</taxon>
        <taxon>Fungi incertae sedis</taxon>
        <taxon>Mucoromycota</taxon>
        <taxon>Mucoromycotina</taxon>
        <taxon>Mucoromycetes</taxon>
        <taxon>Mucorales</taxon>
        <taxon>Phycomycetaceae</taxon>
        <taxon>Phycomyces</taxon>
    </lineage>
</organism>
<keyword evidence="3" id="KW-1185">Reference proteome</keyword>